<evidence type="ECO:0000259" key="11">
    <source>
        <dbReference type="Pfam" id="PF07732"/>
    </source>
</evidence>
<evidence type="ECO:0000256" key="2">
    <source>
        <dbReference type="ARBA" id="ARBA00011245"/>
    </source>
</evidence>
<evidence type="ECO:0000256" key="5">
    <source>
        <dbReference type="ARBA" id="ARBA00038978"/>
    </source>
</evidence>
<dbReference type="PROSITE" id="PS00079">
    <property type="entry name" value="MULTICOPPER_OXIDASE1"/>
    <property type="match status" value="1"/>
</dbReference>
<feature type="domain" description="Plastocyanin-like" evidence="11">
    <location>
        <begin position="171"/>
        <end position="240"/>
    </location>
</feature>
<feature type="domain" description="Plastocyanin-like" evidence="11">
    <location>
        <begin position="93"/>
        <end position="128"/>
    </location>
</feature>
<evidence type="ECO:0000259" key="10">
    <source>
        <dbReference type="Pfam" id="PF07731"/>
    </source>
</evidence>
<dbReference type="InterPro" id="IPR002355">
    <property type="entry name" value="Cu_oxidase_Cu_BS"/>
</dbReference>
<evidence type="ECO:0000313" key="12">
    <source>
        <dbReference type="EMBL" id="AZO92766.1"/>
    </source>
</evidence>
<comment type="subunit">
    <text evidence="2">Monomer.</text>
</comment>
<dbReference type="GO" id="GO:0005507">
    <property type="term" value="F:copper ion binding"/>
    <property type="evidence" value="ECO:0007669"/>
    <property type="project" value="InterPro"/>
</dbReference>
<dbReference type="Pfam" id="PF07732">
    <property type="entry name" value="Cu-oxidase_3"/>
    <property type="match status" value="2"/>
</dbReference>
<dbReference type="EC" id="1.16.3.4" evidence="5"/>
<dbReference type="Gene3D" id="2.60.40.420">
    <property type="entry name" value="Cupredoxins - blue copper proteins"/>
    <property type="match status" value="3"/>
</dbReference>
<dbReference type="CDD" id="cd13844">
    <property type="entry name" value="CuRO_1_BOD_CotA_like"/>
    <property type="match status" value="1"/>
</dbReference>
<feature type="domain" description="Plastocyanin-like" evidence="10">
    <location>
        <begin position="493"/>
        <end position="621"/>
    </location>
</feature>
<dbReference type="InterPro" id="IPR045087">
    <property type="entry name" value="Cu-oxidase_fam"/>
</dbReference>
<keyword evidence="4" id="KW-0560">Oxidoreductase</keyword>
<evidence type="ECO:0000256" key="9">
    <source>
        <dbReference type="ARBA" id="ARBA00048092"/>
    </source>
</evidence>
<accession>A0A3Q9B4J1</accession>
<evidence type="ECO:0000256" key="4">
    <source>
        <dbReference type="ARBA" id="ARBA00023002"/>
    </source>
</evidence>
<dbReference type="AlphaFoldDB" id="A0A3Q9B4J1"/>
<comment type="similarity">
    <text evidence="1">Belongs to the multicopper oxidase family.</text>
</comment>
<dbReference type="InterPro" id="IPR011706">
    <property type="entry name" value="Cu-oxidase_C"/>
</dbReference>
<dbReference type="PROSITE" id="PS00080">
    <property type="entry name" value="MULTICOPPER_OXIDASE2"/>
    <property type="match status" value="1"/>
</dbReference>
<dbReference type="InterPro" id="IPR008972">
    <property type="entry name" value="Cupredoxin"/>
</dbReference>
<gene>
    <name evidence="12" type="ORF">mr_0632</name>
</gene>
<evidence type="ECO:0000256" key="3">
    <source>
        <dbReference type="ARBA" id="ARBA00022723"/>
    </source>
</evidence>
<reference evidence="12" key="1">
    <citation type="journal article" date="2018" name="Appl. Environ. Microbiol.">
        <title>Discovery of 16-demethylrifamycins by Removing Predominant Polyketide Biosynthetic Pathway in Micromonospora sp. TP-A0468.</title>
        <authorList>
            <person name="Zhou Q."/>
            <person name="Luo G.C."/>
            <person name="Zhang H."/>
            <person name="Tang G.L."/>
        </authorList>
    </citation>
    <scope>NUCLEOTIDE SEQUENCE</scope>
    <source>
        <strain evidence="12">TP-A0468</strain>
    </source>
</reference>
<organism evidence="12">
    <name type="scientific">Micromonospora okii</name>
    <dbReference type="NCBI Taxonomy" id="1182970"/>
    <lineage>
        <taxon>Bacteria</taxon>
        <taxon>Bacillati</taxon>
        <taxon>Actinomycetota</taxon>
        <taxon>Actinomycetes</taxon>
        <taxon>Micromonosporales</taxon>
        <taxon>Micromonosporaceae</taxon>
        <taxon>Micromonospora</taxon>
    </lineage>
</organism>
<protein>
    <recommendedName>
        <fullName evidence="6">Multicopper oxidase CueO</fullName>
        <ecNumber evidence="5">1.16.3.4</ecNumber>
    </recommendedName>
    <alternativeName>
        <fullName evidence="7">Copper efflux oxidase</fullName>
    </alternativeName>
    <alternativeName>
        <fullName evidence="8">Cuprous oxidase</fullName>
    </alternativeName>
</protein>
<keyword evidence="3" id="KW-0479">Metal-binding</keyword>
<sequence length="645" mass="71095">MNNSLDRRKFLASAVLGSAGVAAGASLISSRTQQASARAARSAAPLAPNFGLTKFRDPLRIPPSIRPHSSRRRDMLTINMTNARARLHSELPTTALWTYEGHFPGPTIEVRRGRRLRVAWQNELQDTIPLVAVRAPYAVPTPANQPGYLNPDGTMAAGVQFIEGVADLPPWTVVHLHGALTNAGNDGWAHNGIQPGHAQLTEYPNEQAATTLWYHDHAMAVTRFNVFAGLAGMYLVRDDEEDALRLPRGDYEIPLVIADRNLDTDPATGALTGQLLFKFQYLPATGTTAPVSGPFTVVNGVIWPHLDVDARWYRFRVLNGANGRFFRLDLVDEAGTLVNDAVRLIGTDSGLLPAPTAMPPGGLTLTPGERVDLLIDFSRFTGQRLRLRNTGASVEPDIMEFRVDSRSRNDSFRLPEQVSASYLRLAHGTTVPVDHDEVFVATIPPNTAGQAHPQMWELQEITDPAELPTQFPAEGIIQLTDPADGRVRTFRRAASLFDETRTIFINQGRWVVWNLIQLGGAPHPTHIHMARFQMTSRRTYSDLRAFDLATGGTSAPLPVPAEGPQIHKYEEGWKDTFQLRLGEWIKVAGRFEGASGEFMYHCHILDHEDEGMMRPFVVHPPQIARFHMHPGGSGHGTPAKHGGHS</sequence>
<evidence type="ECO:0000256" key="8">
    <source>
        <dbReference type="ARBA" id="ARBA00043090"/>
    </source>
</evidence>
<proteinExistence type="inferred from homology"/>
<evidence type="ECO:0000256" key="6">
    <source>
        <dbReference type="ARBA" id="ARBA00041027"/>
    </source>
</evidence>
<dbReference type="SUPFAM" id="SSF49503">
    <property type="entry name" value="Cupredoxins"/>
    <property type="match status" value="2"/>
</dbReference>
<dbReference type="InterPro" id="IPR033138">
    <property type="entry name" value="Cu_oxidase_CS"/>
</dbReference>
<dbReference type="GO" id="GO:0016491">
    <property type="term" value="F:oxidoreductase activity"/>
    <property type="evidence" value="ECO:0007669"/>
    <property type="project" value="UniProtKB-KW"/>
</dbReference>
<dbReference type="EMBL" id="MH311780">
    <property type="protein sequence ID" value="AZO92766.1"/>
    <property type="molecule type" value="Genomic_DNA"/>
</dbReference>
<dbReference type="RefSeq" id="WP_306416156.1">
    <property type="nucleotide sequence ID" value="NZ_BBZF01000021.1"/>
</dbReference>
<dbReference type="Pfam" id="PF07731">
    <property type="entry name" value="Cu-oxidase_2"/>
    <property type="match status" value="1"/>
</dbReference>
<evidence type="ECO:0000256" key="7">
    <source>
        <dbReference type="ARBA" id="ARBA00042896"/>
    </source>
</evidence>
<dbReference type="PANTHER" id="PTHR48267:SF1">
    <property type="entry name" value="BILIRUBIN OXIDASE"/>
    <property type="match status" value="1"/>
</dbReference>
<dbReference type="InterPro" id="IPR011707">
    <property type="entry name" value="Cu-oxidase-like_N"/>
</dbReference>
<dbReference type="InterPro" id="IPR006311">
    <property type="entry name" value="TAT_signal"/>
</dbReference>
<dbReference type="PANTHER" id="PTHR48267">
    <property type="entry name" value="CUPREDOXIN SUPERFAMILY PROTEIN"/>
    <property type="match status" value="1"/>
</dbReference>
<evidence type="ECO:0000256" key="1">
    <source>
        <dbReference type="ARBA" id="ARBA00010609"/>
    </source>
</evidence>
<comment type="catalytic activity">
    <reaction evidence="9">
        <text>4 Cu(+) + O2 + 4 H(+) = 4 Cu(2+) + 2 H2O</text>
        <dbReference type="Rhea" id="RHEA:30083"/>
        <dbReference type="ChEBI" id="CHEBI:15377"/>
        <dbReference type="ChEBI" id="CHEBI:15378"/>
        <dbReference type="ChEBI" id="CHEBI:15379"/>
        <dbReference type="ChEBI" id="CHEBI:29036"/>
        <dbReference type="ChEBI" id="CHEBI:49552"/>
        <dbReference type="EC" id="1.16.3.4"/>
    </reaction>
    <physiologicalReaction direction="left-to-right" evidence="9">
        <dbReference type="Rhea" id="RHEA:30084"/>
    </physiologicalReaction>
</comment>
<dbReference type="PROSITE" id="PS51318">
    <property type="entry name" value="TAT"/>
    <property type="match status" value="1"/>
</dbReference>
<name>A0A3Q9B4J1_9ACTN</name>